<dbReference type="Proteomes" id="UP000887116">
    <property type="component" value="Unassembled WGS sequence"/>
</dbReference>
<evidence type="ECO:0000313" key="1">
    <source>
        <dbReference type="EMBL" id="GFR03093.1"/>
    </source>
</evidence>
<gene>
    <name evidence="1" type="ORF">TNCT_504461</name>
</gene>
<name>A0A8X6GFX2_TRICU</name>
<comment type="caution">
    <text evidence="1">The sequence shown here is derived from an EMBL/GenBank/DDBJ whole genome shotgun (WGS) entry which is preliminary data.</text>
</comment>
<reference evidence="1" key="1">
    <citation type="submission" date="2020-07" db="EMBL/GenBank/DDBJ databases">
        <title>Multicomponent nature underlies the extraordinary mechanical properties of spider dragline silk.</title>
        <authorList>
            <person name="Kono N."/>
            <person name="Nakamura H."/>
            <person name="Mori M."/>
            <person name="Yoshida Y."/>
            <person name="Ohtoshi R."/>
            <person name="Malay A.D."/>
            <person name="Moran D.A.P."/>
            <person name="Tomita M."/>
            <person name="Numata K."/>
            <person name="Arakawa K."/>
        </authorList>
    </citation>
    <scope>NUCLEOTIDE SEQUENCE</scope>
</reference>
<protein>
    <submittedName>
        <fullName evidence="1">Uncharacterized protein</fullName>
    </submittedName>
</protein>
<dbReference type="EMBL" id="BMAO01005679">
    <property type="protein sequence ID" value="GFR03093.1"/>
    <property type="molecule type" value="Genomic_DNA"/>
</dbReference>
<proteinExistence type="predicted"/>
<evidence type="ECO:0000313" key="2">
    <source>
        <dbReference type="Proteomes" id="UP000887116"/>
    </source>
</evidence>
<sequence length="76" mass="8658">MVEEDTISELPRRIFQAYRQIWCATLLLYSEAQGLVGSNANHKLMTITTGGAKEITLALSRVVEIEPRLRFYFAII</sequence>
<organism evidence="1 2">
    <name type="scientific">Trichonephila clavata</name>
    <name type="common">Joro spider</name>
    <name type="synonym">Nephila clavata</name>
    <dbReference type="NCBI Taxonomy" id="2740835"/>
    <lineage>
        <taxon>Eukaryota</taxon>
        <taxon>Metazoa</taxon>
        <taxon>Ecdysozoa</taxon>
        <taxon>Arthropoda</taxon>
        <taxon>Chelicerata</taxon>
        <taxon>Arachnida</taxon>
        <taxon>Araneae</taxon>
        <taxon>Araneomorphae</taxon>
        <taxon>Entelegynae</taxon>
        <taxon>Araneoidea</taxon>
        <taxon>Nephilidae</taxon>
        <taxon>Trichonephila</taxon>
    </lineage>
</organism>
<dbReference type="AlphaFoldDB" id="A0A8X6GFX2"/>
<accession>A0A8X6GFX2</accession>
<keyword evidence="2" id="KW-1185">Reference proteome</keyword>